<proteinExistence type="predicted"/>
<reference evidence="3 4" key="1">
    <citation type="submission" date="2018-03" db="EMBL/GenBank/DDBJ databases">
        <title>Genomic Encyclopedia of Type Strains, Phase III (KMG-III): the genomes of soil and plant-associated and newly described type strains.</title>
        <authorList>
            <person name="Whitman W."/>
        </authorList>
    </citation>
    <scope>NUCLEOTIDE SEQUENCE [LARGE SCALE GENOMIC DNA]</scope>
    <source>
        <strain evidence="3 4">CGMCC 4.7125</strain>
    </source>
</reference>
<evidence type="ECO:0000256" key="1">
    <source>
        <dbReference type="SAM" id="MobiDB-lite"/>
    </source>
</evidence>
<dbReference type="Proteomes" id="UP000238362">
    <property type="component" value="Unassembled WGS sequence"/>
</dbReference>
<accession>A0A2T0LXX4</accession>
<feature type="region of interest" description="Disordered" evidence="1">
    <location>
        <begin position="162"/>
        <end position="182"/>
    </location>
</feature>
<dbReference type="AlphaFoldDB" id="A0A2T0LXX4"/>
<gene>
    <name evidence="3" type="ORF">B0I33_1031</name>
</gene>
<dbReference type="EMBL" id="PVNH01000003">
    <property type="protein sequence ID" value="PRX48969.1"/>
    <property type="molecule type" value="Genomic_DNA"/>
</dbReference>
<keyword evidence="4" id="KW-1185">Reference proteome</keyword>
<evidence type="ECO:0000313" key="3">
    <source>
        <dbReference type="EMBL" id="PRX48969.1"/>
    </source>
</evidence>
<feature type="domain" description="DUF222" evidence="2">
    <location>
        <begin position="21"/>
        <end position="191"/>
    </location>
</feature>
<organism evidence="3 4">
    <name type="scientific">Prauserella shujinwangii</name>
    <dbReference type="NCBI Taxonomy" id="1453103"/>
    <lineage>
        <taxon>Bacteria</taxon>
        <taxon>Bacillati</taxon>
        <taxon>Actinomycetota</taxon>
        <taxon>Actinomycetes</taxon>
        <taxon>Pseudonocardiales</taxon>
        <taxon>Pseudonocardiaceae</taxon>
        <taxon>Prauserella</taxon>
    </lineage>
</organism>
<dbReference type="OrthoDB" id="3656171at2"/>
<feature type="non-terminal residue" evidence="3">
    <location>
        <position position="200"/>
    </location>
</feature>
<sequence>MIGIQPPSAVPPALGDAALLDALREAMVRRRAAYADELALLAEIDARGLALDQGYPTAAALVRDLYHLGMSQAQRMVAHAHALHPKLTPSGGQVDAELPRTATALREGEIGPEHVDAIRAAVDALPRATTAEDRVAAERILCEAATQTEPRLLTKLGREIRDRLDPDGTAPREADLAQPRRALHLAARRDGGVRGSFELD</sequence>
<evidence type="ECO:0000259" key="2">
    <source>
        <dbReference type="Pfam" id="PF02720"/>
    </source>
</evidence>
<dbReference type="Pfam" id="PF02720">
    <property type="entry name" value="DUF222"/>
    <property type="match status" value="1"/>
</dbReference>
<name>A0A2T0LXX4_9PSEU</name>
<evidence type="ECO:0000313" key="4">
    <source>
        <dbReference type="Proteomes" id="UP000238362"/>
    </source>
</evidence>
<protein>
    <submittedName>
        <fullName evidence="3">Uncharacterized protein DUF222</fullName>
    </submittedName>
</protein>
<comment type="caution">
    <text evidence="3">The sequence shown here is derived from an EMBL/GenBank/DDBJ whole genome shotgun (WGS) entry which is preliminary data.</text>
</comment>
<feature type="compositionally biased region" description="Basic and acidic residues" evidence="1">
    <location>
        <begin position="162"/>
        <end position="175"/>
    </location>
</feature>
<dbReference type="RefSeq" id="WP_146147464.1">
    <property type="nucleotide sequence ID" value="NZ_PVNH01000003.1"/>
</dbReference>
<dbReference type="InterPro" id="IPR003870">
    <property type="entry name" value="DUF222"/>
</dbReference>